<keyword evidence="7" id="KW-1185">Reference proteome</keyword>
<dbReference type="Proteomes" id="UP000030752">
    <property type="component" value="Unassembled WGS sequence"/>
</dbReference>
<dbReference type="GeneID" id="19970231"/>
<evidence type="ECO:0000259" key="5">
    <source>
        <dbReference type="PROSITE" id="PS00624"/>
    </source>
</evidence>
<sequence>MVSATFWTATLAGTTAATAAVLPRSNEYDYVIVGGGLSGLVAATRLSEDPDVSVLVLEYGPIDRSNITQIPFYGTSLNTAAMRDIPSAPEPYMGDRTFAVRAASVAGGGSQINGMQWDLPSAADFDSWEALENDGWGWSEIQKYYKKASHLATPDPGIETKYGYSYDTPAYGDGPAKVSFPEFQYPDMYNFKNGFDELDVPFIEEHAAGNAVGQYWTPASINDETKTRTSSLYAYYDKVSDRPNLKLLPMHQANEIIFNEAAGDLSATGVKALNRDSSSFVEFKAKNEVILAAGAIFTPQLLQLSGIGPKSVLDAAGIETKLDMPAVGSNFQDHPAVFLAWNVTSSFPNPTTLTTNATFYAEALRLYHEEQTGPLTKSQASYVGFLSLQTVVGSDTASALLDDLAAQSPSEYLPDIYASDPRLVAGFEAQRATLVSDMSRGAVAVVEMPLSAAGRMPNALQKPLSRGTVHLNASNPQGVPTVLHDAMHNPFDRHAVYANLQFTRRLFNTDAMSVMEPVEVTPGAQYTEEDEVLDVLVSSGALTPTFSHPSGSCPMMPERLGGCVDAELKVYGTQRLSIIDASVLPIIPAAHLQATMYAVAEKASDIIKARA</sequence>
<keyword evidence="4" id="KW-0732">Signal</keyword>
<dbReference type="AlphaFoldDB" id="W2S6R4"/>
<comment type="similarity">
    <text evidence="1">Belongs to the GMC oxidoreductase family.</text>
</comment>
<dbReference type="Pfam" id="PF00732">
    <property type="entry name" value="GMC_oxred_N"/>
    <property type="match status" value="1"/>
</dbReference>
<organism evidence="6 7">
    <name type="scientific">Cyphellophora europaea (strain CBS 101466)</name>
    <name type="common">Phialophora europaea</name>
    <dbReference type="NCBI Taxonomy" id="1220924"/>
    <lineage>
        <taxon>Eukaryota</taxon>
        <taxon>Fungi</taxon>
        <taxon>Dikarya</taxon>
        <taxon>Ascomycota</taxon>
        <taxon>Pezizomycotina</taxon>
        <taxon>Eurotiomycetes</taxon>
        <taxon>Chaetothyriomycetidae</taxon>
        <taxon>Chaetothyriales</taxon>
        <taxon>Cyphellophoraceae</taxon>
        <taxon>Cyphellophora</taxon>
    </lineage>
</organism>
<dbReference type="InterPro" id="IPR036188">
    <property type="entry name" value="FAD/NAD-bd_sf"/>
</dbReference>
<dbReference type="PANTHER" id="PTHR11552:SF115">
    <property type="entry name" value="DEHYDROGENASE XPTC-RELATED"/>
    <property type="match status" value="1"/>
</dbReference>
<keyword evidence="3" id="KW-0274">FAD</keyword>
<evidence type="ECO:0000256" key="3">
    <source>
        <dbReference type="PIRSR" id="PIRSR000137-2"/>
    </source>
</evidence>
<dbReference type="InterPro" id="IPR000172">
    <property type="entry name" value="GMC_OxRdtase_N"/>
</dbReference>
<dbReference type="PROSITE" id="PS00624">
    <property type="entry name" value="GMC_OXRED_2"/>
    <property type="match status" value="1"/>
</dbReference>
<dbReference type="PIRSF" id="PIRSF000137">
    <property type="entry name" value="Alcohol_oxidase"/>
    <property type="match status" value="1"/>
</dbReference>
<comment type="cofactor">
    <cofactor evidence="3">
        <name>FAD</name>
        <dbReference type="ChEBI" id="CHEBI:57692"/>
    </cofactor>
</comment>
<feature type="domain" description="Glucose-methanol-choline oxidoreductase N-terminal" evidence="5">
    <location>
        <begin position="294"/>
        <end position="308"/>
    </location>
</feature>
<dbReference type="GO" id="GO:0016614">
    <property type="term" value="F:oxidoreductase activity, acting on CH-OH group of donors"/>
    <property type="evidence" value="ECO:0007669"/>
    <property type="project" value="InterPro"/>
</dbReference>
<dbReference type="HOGENOM" id="CLU_002865_6_0_1"/>
<feature type="signal peptide" evidence="4">
    <location>
        <begin position="1"/>
        <end position="19"/>
    </location>
</feature>
<keyword evidence="3" id="KW-0285">Flavoprotein</keyword>
<accession>W2S6R4</accession>
<dbReference type="GO" id="GO:0044550">
    <property type="term" value="P:secondary metabolite biosynthetic process"/>
    <property type="evidence" value="ECO:0007669"/>
    <property type="project" value="TreeGrafter"/>
</dbReference>
<gene>
    <name evidence="6" type="ORF">HMPREF1541_02892</name>
</gene>
<dbReference type="InterPro" id="IPR007867">
    <property type="entry name" value="GMC_OxRtase_C"/>
</dbReference>
<evidence type="ECO:0000256" key="4">
    <source>
        <dbReference type="SAM" id="SignalP"/>
    </source>
</evidence>
<dbReference type="RefSeq" id="XP_008715469.1">
    <property type="nucleotide sequence ID" value="XM_008717247.1"/>
</dbReference>
<evidence type="ECO:0000256" key="2">
    <source>
        <dbReference type="PIRSR" id="PIRSR000137-1"/>
    </source>
</evidence>
<evidence type="ECO:0000313" key="6">
    <source>
        <dbReference type="EMBL" id="ETN43733.1"/>
    </source>
</evidence>
<proteinExistence type="inferred from homology"/>
<dbReference type="Gene3D" id="3.50.50.60">
    <property type="entry name" value="FAD/NAD(P)-binding domain"/>
    <property type="match status" value="1"/>
</dbReference>
<dbReference type="GO" id="GO:0050660">
    <property type="term" value="F:flavin adenine dinucleotide binding"/>
    <property type="evidence" value="ECO:0007669"/>
    <property type="project" value="InterPro"/>
</dbReference>
<dbReference type="SUPFAM" id="SSF54373">
    <property type="entry name" value="FAD-linked reductases, C-terminal domain"/>
    <property type="match status" value="1"/>
</dbReference>
<dbReference type="EMBL" id="KB822718">
    <property type="protein sequence ID" value="ETN43733.1"/>
    <property type="molecule type" value="Genomic_DNA"/>
</dbReference>
<reference evidence="6 7" key="1">
    <citation type="submission" date="2013-03" db="EMBL/GenBank/DDBJ databases">
        <title>The Genome Sequence of Phialophora europaea CBS 101466.</title>
        <authorList>
            <consortium name="The Broad Institute Genomics Platform"/>
            <person name="Cuomo C."/>
            <person name="de Hoog S."/>
            <person name="Gorbushina A."/>
            <person name="Walker B."/>
            <person name="Young S.K."/>
            <person name="Zeng Q."/>
            <person name="Gargeya S."/>
            <person name="Fitzgerald M."/>
            <person name="Haas B."/>
            <person name="Abouelleil A."/>
            <person name="Allen A.W."/>
            <person name="Alvarado L."/>
            <person name="Arachchi H.M."/>
            <person name="Berlin A.M."/>
            <person name="Chapman S.B."/>
            <person name="Gainer-Dewar J."/>
            <person name="Goldberg J."/>
            <person name="Griggs A."/>
            <person name="Gujja S."/>
            <person name="Hansen M."/>
            <person name="Howarth C."/>
            <person name="Imamovic A."/>
            <person name="Ireland A."/>
            <person name="Larimer J."/>
            <person name="McCowan C."/>
            <person name="Murphy C."/>
            <person name="Pearson M."/>
            <person name="Poon T.W."/>
            <person name="Priest M."/>
            <person name="Roberts A."/>
            <person name="Saif S."/>
            <person name="Shea T."/>
            <person name="Sisk P."/>
            <person name="Sykes S."/>
            <person name="Wortman J."/>
            <person name="Nusbaum C."/>
            <person name="Birren B."/>
        </authorList>
    </citation>
    <scope>NUCLEOTIDE SEQUENCE [LARGE SCALE GENOMIC DNA]</scope>
    <source>
        <strain evidence="6 7">CBS 101466</strain>
    </source>
</reference>
<feature type="binding site" evidence="3">
    <location>
        <position position="105"/>
    </location>
    <ligand>
        <name>FAD</name>
        <dbReference type="ChEBI" id="CHEBI:57692"/>
    </ligand>
</feature>
<dbReference type="InParanoid" id="W2S6R4"/>
<evidence type="ECO:0000256" key="1">
    <source>
        <dbReference type="ARBA" id="ARBA00010790"/>
    </source>
</evidence>
<dbReference type="eggNOG" id="KOG1238">
    <property type="taxonomic scope" value="Eukaryota"/>
</dbReference>
<dbReference type="Gene3D" id="3.30.560.10">
    <property type="entry name" value="Glucose Oxidase, domain 3"/>
    <property type="match status" value="1"/>
</dbReference>
<dbReference type="InterPro" id="IPR012132">
    <property type="entry name" value="GMC_OxRdtase"/>
</dbReference>
<dbReference type="SUPFAM" id="SSF51905">
    <property type="entry name" value="FAD/NAD(P)-binding domain"/>
    <property type="match status" value="1"/>
</dbReference>
<evidence type="ECO:0000313" key="7">
    <source>
        <dbReference type="Proteomes" id="UP000030752"/>
    </source>
</evidence>
<dbReference type="Pfam" id="PF05199">
    <property type="entry name" value="GMC_oxred_C"/>
    <property type="match status" value="1"/>
</dbReference>
<dbReference type="STRING" id="1220924.W2S6R4"/>
<feature type="active site" description="Proton acceptor" evidence="2">
    <location>
        <position position="591"/>
    </location>
</feature>
<dbReference type="OrthoDB" id="269227at2759"/>
<feature type="active site" description="Proton donor" evidence="2">
    <location>
        <position position="548"/>
    </location>
</feature>
<dbReference type="PANTHER" id="PTHR11552">
    <property type="entry name" value="GLUCOSE-METHANOL-CHOLINE GMC OXIDOREDUCTASE"/>
    <property type="match status" value="1"/>
</dbReference>
<dbReference type="VEuPathDB" id="FungiDB:HMPREF1541_02892"/>
<protein>
    <recommendedName>
        <fullName evidence="5">Glucose-methanol-choline oxidoreductase N-terminal domain-containing protein</fullName>
    </recommendedName>
</protein>
<name>W2S6R4_CYPE1</name>
<feature type="chain" id="PRO_5004824334" description="Glucose-methanol-choline oxidoreductase N-terminal domain-containing protein" evidence="4">
    <location>
        <begin position="20"/>
        <end position="611"/>
    </location>
</feature>